<evidence type="ECO:0000313" key="2">
    <source>
        <dbReference type="Proteomes" id="UP000219994"/>
    </source>
</evidence>
<dbReference type="Proteomes" id="UP000219994">
    <property type="component" value="Unassembled WGS sequence"/>
</dbReference>
<name>A0A2A6FNY1_9MICO</name>
<protein>
    <recommendedName>
        <fullName evidence="3">PAS domain-containing protein</fullName>
    </recommendedName>
</protein>
<dbReference type="AlphaFoldDB" id="A0A2A6FNY1"/>
<comment type="caution">
    <text evidence="1">The sequence shown here is derived from an EMBL/GenBank/DDBJ whole genome shotgun (WGS) entry which is preliminary data.</text>
</comment>
<proteinExistence type="predicted"/>
<accession>A0A2A6FNY1</accession>
<gene>
    <name evidence="1" type="ORF">B5766_12110</name>
</gene>
<evidence type="ECO:0008006" key="3">
    <source>
        <dbReference type="Google" id="ProtNLM"/>
    </source>
</evidence>
<reference evidence="2" key="1">
    <citation type="submission" date="2017-03" db="EMBL/GenBank/DDBJ databases">
        <authorList>
            <person name="Lund M.B."/>
        </authorList>
    </citation>
    <scope>NUCLEOTIDE SEQUENCE [LARGE SCALE GENOMIC DNA]</scope>
</reference>
<dbReference type="EMBL" id="NAEP01000056">
    <property type="protein sequence ID" value="PDQ34378.1"/>
    <property type="molecule type" value="Genomic_DNA"/>
</dbReference>
<evidence type="ECO:0000313" key="1">
    <source>
        <dbReference type="EMBL" id="PDQ34378.1"/>
    </source>
</evidence>
<organism evidence="1 2">
    <name type="scientific">Candidatus Lumbricidiphila eiseniae</name>
    <dbReference type="NCBI Taxonomy" id="1969409"/>
    <lineage>
        <taxon>Bacteria</taxon>
        <taxon>Bacillati</taxon>
        <taxon>Actinomycetota</taxon>
        <taxon>Actinomycetes</taxon>
        <taxon>Micrococcales</taxon>
        <taxon>Microbacteriaceae</taxon>
        <taxon>Candidatus Lumbricidiphila</taxon>
    </lineage>
</organism>
<sequence length="62" mass="7022">MLADSLRVLFEEIITFDASGSISYNSQRAVELLGVDKAQELERQFVDFETRDEAAVGCFFGW</sequence>